<organism evidence="2 3">
    <name type="scientific">Colletotrichum incanum</name>
    <name type="common">Soybean anthracnose fungus</name>
    <dbReference type="NCBI Taxonomy" id="1573173"/>
    <lineage>
        <taxon>Eukaryota</taxon>
        <taxon>Fungi</taxon>
        <taxon>Dikarya</taxon>
        <taxon>Ascomycota</taxon>
        <taxon>Pezizomycotina</taxon>
        <taxon>Sordariomycetes</taxon>
        <taxon>Hypocreomycetidae</taxon>
        <taxon>Glomerellales</taxon>
        <taxon>Glomerellaceae</taxon>
        <taxon>Colletotrichum</taxon>
        <taxon>Colletotrichum spaethianum species complex</taxon>
    </lineage>
</organism>
<name>A0A167DJV0_COLIC</name>
<dbReference type="STRING" id="1573173.A0A167DJV0"/>
<dbReference type="InterPro" id="IPR036047">
    <property type="entry name" value="F-box-like_dom_sf"/>
</dbReference>
<feature type="domain" description="F-box" evidence="1">
    <location>
        <begin position="3"/>
        <end position="49"/>
    </location>
</feature>
<dbReference type="PROSITE" id="PS50181">
    <property type="entry name" value="FBOX"/>
    <property type="match status" value="1"/>
</dbReference>
<protein>
    <recommendedName>
        <fullName evidence="1">F-box domain-containing protein</fullName>
    </recommendedName>
</protein>
<dbReference type="SUPFAM" id="SSF81383">
    <property type="entry name" value="F-box domain"/>
    <property type="match status" value="1"/>
</dbReference>
<evidence type="ECO:0000313" key="2">
    <source>
        <dbReference type="EMBL" id="KZL83976.1"/>
    </source>
</evidence>
<feature type="non-terminal residue" evidence="2">
    <location>
        <position position="1"/>
    </location>
</feature>
<proteinExistence type="predicted"/>
<dbReference type="AlphaFoldDB" id="A0A167DJV0"/>
<keyword evidence="3" id="KW-1185">Reference proteome</keyword>
<dbReference type="InterPro" id="IPR001810">
    <property type="entry name" value="F-box_dom"/>
</dbReference>
<dbReference type="EMBL" id="LFIW01001005">
    <property type="protein sequence ID" value="KZL83976.1"/>
    <property type="molecule type" value="Genomic_DNA"/>
</dbReference>
<comment type="caution">
    <text evidence="2">The sequence shown here is derived from an EMBL/GenBank/DDBJ whole genome shotgun (WGS) entry which is preliminary data.</text>
</comment>
<reference evidence="2 3" key="1">
    <citation type="submission" date="2015-06" db="EMBL/GenBank/DDBJ databases">
        <title>Survival trade-offs in plant roots during colonization by closely related pathogenic and mutualistic fungi.</title>
        <authorList>
            <person name="Hacquard S."/>
            <person name="Kracher B."/>
            <person name="Hiruma K."/>
            <person name="Weinman A."/>
            <person name="Muench P."/>
            <person name="Garrido Oter R."/>
            <person name="Ver Loren van Themaat E."/>
            <person name="Dallerey J.-F."/>
            <person name="Damm U."/>
            <person name="Henrissat B."/>
            <person name="Lespinet O."/>
            <person name="Thon M."/>
            <person name="Kemen E."/>
            <person name="McHardy A.C."/>
            <person name="Schulze-Lefert P."/>
            <person name="O'Connell R.J."/>
        </authorList>
    </citation>
    <scope>NUCLEOTIDE SEQUENCE [LARGE SCALE GENOMIC DNA]</scope>
    <source>
        <strain evidence="2 3">MAFF 238704</strain>
    </source>
</reference>
<sequence length="219" mass="25891">LRRSRIIRLPNELLLCILQALATGDLYMLRQVSFTLWRIYQNQYMKGRLKPIRQPVLHAKQHAFCAACSKRKTSPAYWTERMNSQKPKSMYWSYCNTPHSRLTFSVQQRKEPSETRRCISSDAFIRLCPHLTVSRSCILEEFKKLGSDRTKESWRPRNFAIRICHQCKDSALLKTIEDKRRYVEPPAFSLFQSPIIKDDFYIHCGWSVTFYSSGRLCLQ</sequence>
<gene>
    <name evidence="2" type="ORF">CI238_06933</name>
</gene>
<dbReference type="Proteomes" id="UP000076584">
    <property type="component" value="Unassembled WGS sequence"/>
</dbReference>
<evidence type="ECO:0000313" key="3">
    <source>
        <dbReference type="Proteomes" id="UP000076584"/>
    </source>
</evidence>
<accession>A0A167DJV0</accession>
<evidence type="ECO:0000259" key="1">
    <source>
        <dbReference type="PROSITE" id="PS50181"/>
    </source>
</evidence>